<dbReference type="InterPro" id="IPR039914">
    <property type="entry name" value="SRP9-like"/>
</dbReference>
<dbReference type="PANTHER" id="PTHR12834:SF12">
    <property type="entry name" value="SIGNAL RECOGNITION PARTICLE 9 KDA PROTEIN"/>
    <property type="match status" value="1"/>
</dbReference>
<evidence type="ECO:0000313" key="4">
    <source>
        <dbReference type="Proteomes" id="UP001216150"/>
    </source>
</evidence>
<feature type="compositionally biased region" description="Basic residues" evidence="1">
    <location>
        <begin position="131"/>
        <end position="140"/>
    </location>
</feature>
<dbReference type="PANTHER" id="PTHR12834">
    <property type="entry name" value="SIGNAL RECOGNITION PARTICLE 9 KDA PROTEIN"/>
    <property type="match status" value="1"/>
</dbReference>
<dbReference type="GO" id="GO:0006614">
    <property type="term" value="P:SRP-dependent cotranslational protein targeting to membrane"/>
    <property type="evidence" value="ECO:0007669"/>
    <property type="project" value="InterPro"/>
</dbReference>
<protein>
    <recommendedName>
        <fullName evidence="2">SRP9 domain-containing protein</fullName>
    </recommendedName>
</protein>
<dbReference type="Pfam" id="PF05486">
    <property type="entry name" value="SRP9-21"/>
    <property type="match status" value="1"/>
</dbReference>
<feature type="domain" description="SRP9" evidence="2">
    <location>
        <begin position="5"/>
        <end position="93"/>
    </location>
</feature>
<evidence type="ECO:0000256" key="1">
    <source>
        <dbReference type="SAM" id="MobiDB-lite"/>
    </source>
</evidence>
<feature type="region of interest" description="Disordered" evidence="1">
    <location>
        <begin position="15"/>
        <end position="55"/>
    </location>
</feature>
<sequence>MTYLETSQAYLEQSARLLQAYPETNAPHKSSNAQNHNPDSNPPTPPSTEPPAAPIASLTLKTYNPESGITIQYRTNKLQEVGRLMTGLGKLAAGADVASLGLSATGATGAADVEMTDAPAEGTPAPVPAAKGKKKKGGKK</sequence>
<feature type="region of interest" description="Disordered" evidence="1">
    <location>
        <begin position="116"/>
        <end position="140"/>
    </location>
</feature>
<dbReference type="InterPro" id="IPR039432">
    <property type="entry name" value="SRP9_dom"/>
</dbReference>
<comment type="caution">
    <text evidence="3">The sequence shown here is derived from an EMBL/GenBank/DDBJ whole genome shotgun (WGS) entry which is preliminary data.</text>
</comment>
<organism evidence="3 4">
    <name type="scientific">Penicillium hetheringtonii</name>
    <dbReference type="NCBI Taxonomy" id="911720"/>
    <lineage>
        <taxon>Eukaryota</taxon>
        <taxon>Fungi</taxon>
        <taxon>Dikarya</taxon>
        <taxon>Ascomycota</taxon>
        <taxon>Pezizomycotina</taxon>
        <taxon>Eurotiomycetes</taxon>
        <taxon>Eurotiomycetidae</taxon>
        <taxon>Eurotiales</taxon>
        <taxon>Aspergillaceae</taxon>
        <taxon>Penicillium</taxon>
    </lineage>
</organism>
<keyword evidence="4" id="KW-1185">Reference proteome</keyword>
<accession>A0AAD6DA25</accession>
<gene>
    <name evidence="3" type="ORF">N7450_010971</name>
</gene>
<dbReference type="Proteomes" id="UP001216150">
    <property type="component" value="Unassembled WGS sequence"/>
</dbReference>
<feature type="compositionally biased region" description="Pro residues" evidence="1">
    <location>
        <begin position="40"/>
        <end position="53"/>
    </location>
</feature>
<dbReference type="AlphaFoldDB" id="A0AAD6DA25"/>
<feature type="compositionally biased region" description="Polar residues" evidence="1">
    <location>
        <begin position="27"/>
        <end position="36"/>
    </location>
</feature>
<evidence type="ECO:0000313" key="3">
    <source>
        <dbReference type="EMBL" id="KAJ5568485.1"/>
    </source>
</evidence>
<reference evidence="3 4" key="1">
    <citation type="journal article" date="2023" name="IMA Fungus">
        <title>Comparative genomic study of the Penicillium genus elucidates a diverse pangenome and 15 lateral gene transfer events.</title>
        <authorList>
            <person name="Petersen C."/>
            <person name="Sorensen T."/>
            <person name="Nielsen M.R."/>
            <person name="Sondergaard T.E."/>
            <person name="Sorensen J.L."/>
            <person name="Fitzpatrick D.A."/>
            <person name="Frisvad J.C."/>
            <person name="Nielsen K.L."/>
        </authorList>
    </citation>
    <scope>NUCLEOTIDE SEQUENCE [LARGE SCALE GENOMIC DNA]</scope>
    <source>
        <strain evidence="3 4">IBT 29057</strain>
    </source>
</reference>
<proteinExistence type="predicted"/>
<name>A0AAD6DA25_9EURO</name>
<dbReference type="GO" id="GO:0005786">
    <property type="term" value="C:signal recognition particle, endoplasmic reticulum targeting"/>
    <property type="evidence" value="ECO:0007669"/>
    <property type="project" value="TreeGrafter"/>
</dbReference>
<evidence type="ECO:0000259" key="2">
    <source>
        <dbReference type="Pfam" id="PF05486"/>
    </source>
</evidence>
<dbReference type="EMBL" id="JAQJAC010000010">
    <property type="protein sequence ID" value="KAJ5568485.1"/>
    <property type="molecule type" value="Genomic_DNA"/>
</dbReference>